<evidence type="ECO:0000256" key="1">
    <source>
        <dbReference type="ARBA" id="ARBA00004370"/>
    </source>
</evidence>
<keyword evidence="9" id="KW-1185">Reference proteome</keyword>
<evidence type="ECO:0000256" key="2">
    <source>
        <dbReference type="ARBA" id="ARBA00022692"/>
    </source>
</evidence>
<feature type="region of interest" description="Disordered" evidence="5">
    <location>
        <begin position="440"/>
        <end position="608"/>
    </location>
</feature>
<dbReference type="Gene3D" id="1.25.40.10">
    <property type="entry name" value="Tetratricopeptide repeat domain"/>
    <property type="match status" value="1"/>
</dbReference>
<evidence type="ECO:0000313" key="8">
    <source>
        <dbReference type="EMBL" id="MFD0985684.1"/>
    </source>
</evidence>
<dbReference type="InterPro" id="IPR016982">
    <property type="entry name" value="Mms48"/>
</dbReference>
<dbReference type="EMBL" id="JBHTJO010000001">
    <property type="protein sequence ID" value="MFD0985684.1"/>
    <property type="molecule type" value="Genomic_DNA"/>
</dbReference>
<protein>
    <submittedName>
        <fullName evidence="8">Heme biosynthesis protein HemY</fullName>
    </submittedName>
</protein>
<name>A0ABW3J5T7_9HYPH</name>
<keyword evidence="4 6" id="KW-0472">Membrane</keyword>
<keyword evidence="2 6" id="KW-0812">Transmembrane</keyword>
<proteinExistence type="predicted"/>
<feature type="compositionally biased region" description="Basic and acidic residues" evidence="5">
    <location>
        <begin position="520"/>
        <end position="529"/>
    </location>
</feature>
<dbReference type="InterPro" id="IPR010817">
    <property type="entry name" value="HemY_N"/>
</dbReference>
<dbReference type="PIRSF" id="PIRSF031802">
    <property type="entry name" value="UCP031802"/>
    <property type="match status" value="1"/>
</dbReference>
<dbReference type="RefSeq" id="WP_379084422.1">
    <property type="nucleotide sequence ID" value="NZ_JBHTJO010000001.1"/>
</dbReference>
<dbReference type="Pfam" id="PF07219">
    <property type="entry name" value="HemY_N"/>
    <property type="match status" value="1"/>
</dbReference>
<comment type="subcellular location">
    <subcellularLocation>
        <location evidence="1">Membrane</location>
    </subcellularLocation>
</comment>
<accession>A0ABW3J5T7</accession>
<reference evidence="9" key="1">
    <citation type="journal article" date="2019" name="Int. J. Syst. Evol. Microbiol.">
        <title>The Global Catalogue of Microorganisms (GCM) 10K type strain sequencing project: providing services to taxonomists for standard genome sequencing and annotation.</title>
        <authorList>
            <consortium name="The Broad Institute Genomics Platform"/>
            <consortium name="The Broad Institute Genome Sequencing Center for Infectious Disease"/>
            <person name="Wu L."/>
            <person name="Ma J."/>
        </authorList>
    </citation>
    <scope>NUCLEOTIDE SEQUENCE [LARGE SCALE GENOMIC DNA]</scope>
    <source>
        <strain evidence="9">CCUG 61697</strain>
    </source>
</reference>
<evidence type="ECO:0000313" key="9">
    <source>
        <dbReference type="Proteomes" id="UP001597102"/>
    </source>
</evidence>
<keyword evidence="3 6" id="KW-1133">Transmembrane helix</keyword>
<feature type="domain" description="HemY N-terminal" evidence="7">
    <location>
        <begin position="26"/>
        <end position="130"/>
    </location>
</feature>
<evidence type="ECO:0000256" key="4">
    <source>
        <dbReference type="ARBA" id="ARBA00023136"/>
    </source>
</evidence>
<gene>
    <name evidence="8" type="ORF">ACFQ2F_01070</name>
</gene>
<comment type="caution">
    <text evidence="8">The sequence shown here is derived from an EMBL/GenBank/DDBJ whole genome shotgun (WGS) entry which is preliminary data.</text>
</comment>
<evidence type="ECO:0000256" key="5">
    <source>
        <dbReference type="SAM" id="MobiDB-lite"/>
    </source>
</evidence>
<evidence type="ECO:0000256" key="6">
    <source>
        <dbReference type="SAM" id="Phobius"/>
    </source>
</evidence>
<dbReference type="Proteomes" id="UP001597102">
    <property type="component" value="Unassembled WGS sequence"/>
</dbReference>
<feature type="compositionally biased region" description="Acidic residues" evidence="5">
    <location>
        <begin position="588"/>
        <end position="598"/>
    </location>
</feature>
<feature type="compositionally biased region" description="Basic and acidic residues" evidence="5">
    <location>
        <begin position="480"/>
        <end position="496"/>
    </location>
</feature>
<evidence type="ECO:0000259" key="7">
    <source>
        <dbReference type="Pfam" id="PF07219"/>
    </source>
</evidence>
<organism evidence="8 9">
    <name type="scientific">Methyloligella solikamskensis</name>
    <dbReference type="NCBI Taxonomy" id="1177756"/>
    <lineage>
        <taxon>Bacteria</taxon>
        <taxon>Pseudomonadati</taxon>
        <taxon>Pseudomonadota</taxon>
        <taxon>Alphaproteobacteria</taxon>
        <taxon>Hyphomicrobiales</taxon>
        <taxon>Hyphomicrobiaceae</taxon>
        <taxon>Methyloligella</taxon>
    </lineage>
</organism>
<sequence>MIRVLVFIVVIALAALGLAWLADQPGTIELQWFGYQIETTAFVGVLGVVIATVLLIAIWGLFSFLITRPGAIAARMKQRRRRHGFEALTGGLLAIGIGDRAGAEHNAATARRLLPNEPLTALLRAQTAQLKEDRESARRAFEAMLDNPDTELLGLRGLFLEAKRRNDPEAARQFVEQAVERNPNLAWSVNALFDLQTRSGDWEGALGTLAIARKHDHIDAKEALRRRAVLLTAEADELESVEPDQALSLATEAQRLAPDLIPAAEIAGRILASKGETKRAGKVISKTWKLAPHPDLALVYAYADPGAPPKERLKRVKYLTTYNPEGIEAPLAIANAAIEAQEWEEARLCLQPYLDDRPSARICALMARIEAGEFGDRGREREWLARAMRAPRDRAWVADGYISDRWMPVSPVTGEVDAFEWKQPVDAIGKVDESFVIEERPEPMEEPEPVEEPMPAPLPVDDPQEPQASEGPQASEEPEEPHAEILPPEHKAKAPEEVGPMTQPVVTPPPPTEEELRAEEEERQKKETAQPDPDEPAPIVAQWAGEDDGGPTEPPERELPKQGMADANARTSGEAPDYVPSRPPDDPGIGEDEDEESDLERYRRAHIR</sequence>
<evidence type="ECO:0000256" key="3">
    <source>
        <dbReference type="ARBA" id="ARBA00022989"/>
    </source>
</evidence>
<dbReference type="SUPFAM" id="SSF48452">
    <property type="entry name" value="TPR-like"/>
    <property type="match status" value="1"/>
</dbReference>
<feature type="transmembrane region" description="Helical" evidence="6">
    <location>
        <begin position="45"/>
        <end position="67"/>
    </location>
</feature>
<dbReference type="InterPro" id="IPR011990">
    <property type="entry name" value="TPR-like_helical_dom_sf"/>
</dbReference>